<evidence type="ECO:0000256" key="2">
    <source>
        <dbReference type="ARBA" id="ARBA00023054"/>
    </source>
</evidence>
<feature type="domain" description="Translin-associated factor X-interacting protein 1 N-terminal" evidence="8">
    <location>
        <begin position="1746"/>
        <end position="1794"/>
    </location>
</feature>
<feature type="coiled-coil region" evidence="4">
    <location>
        <begin position="1920"/>
        <end position="1984"/>
    </location>
</feature>
<dbReference type="InterPro" id="IPR018846">
    <property type="entry name" value="Beta-prop_RSE1/DDB1/CPSF1_1st"/>
</dbReference>
<dbReference type="Pfam" id="PF23726">
    <property type="entry name" value="Beta-prop_RSE1_2nd"/>
    <property type="match status" value="1"/>
</dbReference>
<evidence type="ECO:0000256" key="4">
    <source>
        <dbReference type="SAM" id="Coils"/>
    </source>
</evidence>
<dbReference type="InterPro" id="IPR004871">
    <property type="entry name" value="RSE1/DDB1/CPSF1_C"/>
</dbReference>
<dbReference type="Gene3D" id="2.130.10.10">
    <property type="entry name" value="YVTN repeat-like/Quinoprotein amine dehydrogenase"/>
    <property type="match status" value="3"/>
</dbReference>
<evidence type="ECO:0000256" key="1">
    <source>
        <dbReference type="ARBA" id="ARBA00004123"/>
    </source>
</evidence>
<dbReference type="InterPro" id="IPR015943">
    <property type="entry name" value="WD40/YVTN_repeat-like_dom_sf"/>
</dbReference>
<dbReference type="InterPro" id="IPR058543">
    <property type="entry name" value="Beta-prop_RSE1/DDB1/CPSF1_2nd"/>
</dbReference>
<dbReference type="Pfam" id="PF15739">
    <property type="entry name" value="TSNAXIP1_N"/>
    <property type="match status" value="1"/>
</dbReference>
<dbReference type="InterPro" id="IPR050358">
    <property type="entry name" value="RSE1/DDB1/CFT1"/>
</dbReference>
<protein>
    <submittedName>
        <fullName evidence="11">Cleavage and polyadenylation specificity factor subunit 1</fullName>
    </submittedName>
</protein>
<keyword evidence="2 4" id="KW-0175">Coiled coil</keyword>
<feature type="region of interest" description="Disordered" evidence="5">
    <location>
        <begin position="2052"/>
        <end position="2072"/>
    </location>
</feature>
<feature type="domain" description="RSE1/DDB1/CPSF1 first beta-propeller" evidence="7">
    <location>
        <begin position="27"/>
        <end position="416"/>
    </location>
</feature>
<keyword evidence="10" id="KW-1185">Reference proteome</keyword>
<sequence>MTHFLAVILVDSKIVEIQVKQISSPTAVTHSVYCNILHPRHRNLVIVRGDLLEVYDIRGNSGHEYLAYVTGISLYEEVKAISSVHFCGDSLDSILLSFSEAKVSALSFDIYTYEFKTCSLHAYEQSVLRGGRLQFTRTPLLRVDPLQRCAVMLVYDRFLAVLPFRRVDALISPLQSIDQCATPVVDSPWQGKANAPILSTFTTYLSTSTGEPINHVIDMQFLFGFNEPTLLVLYEPSGTWTGRVSVRRDTCCIVALSLNLQERTNPIIWFQELLPYDCHTVLPIPMPIGGVIVLATNSIIYLKQTLPSRGLPLNYYTKVSTNFPFRQEVPPCGPLSLDGCRASLLPSSEILIVTREGAFYILTLLLEKANNTVTELFLSKVGSYVQAEVITVMDNQCLFFGSCLSDSLLMKFNVTQKSVNNAELPKTVSNIVNGENDDTERPAKKSRSSPESEALGATVDSTEFDPTDVDLYGPNALRKPTRSFVINDYTFTILDTLRNIGPVTSITAGEVPCLATGQTDPTDESLTQAQAELAHAELIACLTRKSGVGSAILQLHRSVRARGLTAFELPEYSSLWSLYGPPIGTFTEQRKAESDELQNEEITPLSMKAEEKENGDPNDNGEMFDYSVVPQSTKDEQLPSDADDVQSTNTFPVHSYLLLTREDSSMILEVGKEIVELEVSGFKTTENTVIAANLGFQTMRTEQEWNLESAKDSEKELEVGLDYPYIIQVCPTSFRLLNGPHLVEELHLTNDSRISLASVADPYVLVSTEDDDLILVALQGHSVSDCNRRRQVTDKEAGQKHRLLIDRDPNDLLRTTSESLPSPRHLELSWPKVTQIAPPICFCLYHDETGRLAQWLGRNVDPNLLWNAPKGATEKAKAANINDPINNLSSLDEEDILLYGQVLDVCKRERRVGRTRADKENTQLSSDFTMEETGPRETTSMYFAFIVFSNGVLEIYSIPRFVCLFEMRQFNELSNLLVDSLGMPEVEKTKQAGLPVESEDLPPPIREIAVFPMDREQGRPVLFVRTDREVVCYEALCALPDEAVPLTPVLPNQALTDCVHSRCLLRWIRLPVSCPLMAPSRLRSDPRVADIQAKLLSKSNVLHPFESIGGHKGIFVCGSHPVWMFCNRLGHINVFPHTIDGIITSFAPLNIASCPDGFVYFTHTNEMKLATLPPGYSYEQKLGIGTIPVNGCPHFVQYHLESKTYVVISSTEAECRTIVRLNGDGNKEEELVDRPDTCIFPKIDVFKLQALASLPADNLRSAPRFEVVPNSTLEFEPFESVSCLVTVQLSSDLTFDETKDYLALGANLSYGEEIPVRGRIILIDIIEVVPEPGQPLTRHKVKTVYDGDQKGPVTALTSCQGYLISAVGQKIYIWALKGGDLEGVAFVDTDLYIHTLLCVNNLILAADVLKSIQLLRFQSNMRVLSLVSRDTAFREVFTANFFVDGVKLGFLVTDNLGNLMVYSYDPEELASCSGRRLVRRVDMRLPSVATACLRVGNRFRHPLLAVKALQAEANELRRSRNKLTTPAVGSGLLAALEYERTRHSVYLGTRNGALYLITPIRDKMSSRLKIVEKNLIQCIGCTAGLIPRVCRQYSQPLPELSNPCGNVVDGDLIQRYLLLPHGLRIEVAKKSGQSLDSIRQFKCCYAISKRTTRQASFSRTKLDPIYKLYRGEEELFYFPLAELPTTSKSDNFADRALSIDPWPAYATERTNTDTQILRVGNRLLAQSKEQSKLKPPPKPRFLILLENKIMRDMKKLGISEDTSDPLRLQLYREIFDRFIEECAYYAPILAKIKDQSFSGLPLSMRINVLTNFKIAKIRVTCYVAQPQIAVEIDFLKSERNRDKFKLDKVQQECVELQVTVSKLMEQLGAREEACSLEADGRKLLVTEVNDTNSRLRELEALTRADMGRNTDDPIKLKILVGEYEKALERANTELNRYRSDFEERVPRVKYEEAKKQLEAKTREVDSLNEELESAASRYSLLKDHCETLNTWRDLYNSQILYITRVLAAKSDAAQKVEYINALLFKYRKIAREKTPEQLADFVTHDLAKAEAGGLPSLTRPTVGRNRSKPEGE</sequence>
<keyword evidence="3" id="KW-0539">Nucleus</keyword>
<evidence type="ECO:0000259" key="6">
    <source>
        <dbReference type="Pfam" id="PF03178"/>
    </source>
</evidence>
<feature type="region of interest" description="Disordered" evidence="5">
    <location>
        <begin position="429"/>
        <end position="460"/>
    </location>
</feature>
<feature type="domain" description="RSE1/DDB1/CPSF1 second beta-propeller" evidence="9">
    <location>
        <begin position="652"/>
        <end position="1172"/>
    </location>
</feature>
<evidence type="ECO:0000259" key="8">
    <source>
        <dbReference type="Pfam" id="PF15739"/>
    </source>
</evidence>
<comment type="subcellular location">
    <subcellularLocation>
        <location evidence="1">Nucleus</location>
    </subcellularLocation>
</comment>
<dbReference type="Proteomes" id="UP000887562">
    <property type="component" value="Unplaced"/>
</dbReference>
<evidence type="ECO:0000313" key="10">
    <source>
        <dbReference type="Proteomes" id="UP000887562"/>
    </source>
</evidence>
<evidence type="ECO:0000256" key="5">
    <source>
        <dbReference type="SAM" id="MobiDB-lite"/>
    </source>
</evidence>
<evidence type="ECO:0000256" key="3">
    <source>
        <dbReference type="ARBA" id="ARBA00023242"/>
    </source>
</evidence>
<dbReference type="WBParaSite" id="maker-E.canG7_contigs_8158-snap-gene-0.37-mRNA-1">
    <property type="protein sequence ID" value="maker-E.canG7_contigs_8158-snap-gene-0.37-mRNA-1"/>
    <property type="gene ID" value="EcG7_01792"/>
</dbReference>
<evidence type="ECO:0000313" key="11">
    <source>
        <dbReference type="WBParaSite" id="maker-E.canG7_contigs_8158-snap-gene-0.37-mRNA-1"/>
    </source>
</evidence>
<reference evidence="11" key="1">
    <citation type="submission" date="2022-11" db="UniProtKB">
        <authorList>
            <consortium name="WormBaseParasite"/>
        </authorList>
    </citation>
    <scope>IDENTIFICATION</scope>
</reference>
<accession>A0A915F0F5</accession>
<dbReference type="Pfam" id="PF10433">
    <property type="entry name" value="Beta-prop_RSE1_1st"/>
    <property type="match status" value="1"/>
</dbReference>
<proteinExistence type="predicted"/>
<dbReference type="GO" id="GO:0005634">
    <property type="term" value="C:nucleus"/>
    <property type="evidence" value="ECO:0007669"/>
    <property type="project" value="UniProtKB-SubCell"/>
</dbReference>
<evidence type="ECO:0000259" key="7">
    <source>
        <dbReference type="Pfam" id="PF10433"/>
    </source>
</evidence>
<feature type="region of interest" description="Disordered" evidence="5">
    <location>
        <begin position="590"/>
        <end position="624"/>
    </location>
</feature>
<dbReference type="Pfam" id="PF03178">
    <property type="entry name" value="CPSF_A"/>
    <property type="match status" value="1"/>
</dbReference>
<name>A0A915F0F5_9CEST</name>
<dbReference type="GO" id="GO:0003676">
    <property type="term" value="F:nucleic acid binding"/>
    <property type="evidence" value="ECO:0007669"/>
    <property type="project" value="InterPro"/>
</dbReference>
<organism evidence="10 11">
    <name type="scientific">Echinococcus canadensis</name>
    <dbReference type="NCBI Taxonomy" id="519352"/>
    <lineage>
        <taxon>Eukaryota</taxon>
        <taxon>Metazoa</taxon>
        <taxon>Spiralia</taxon>
        <taxon>Lophotrochozoa</taxon>
        <taxon>Platyhelminthes</taxon>
        <taxon>Cestoda</taxon>
        <taxon>Eucestoda</taxon>
        <taxon>Cyclophyllidea</taxon>
        <taxon>Taeniidae</taxon>
        <taxon>Echinococcus</taxon>
        <taxon>Echinococcus canadensis group</taxon>
    </lineage>
</organism>
<feature type="domain" description="RSE1/DDB1/CPSF1 C-terminal" evidence="6">
    <location>
        <begin position="1265"/>
        <end position="1617"/>
    </location>
</feature>
<dbReference type="InterPro" id="IPR032755">
    <property type="entry name" value="TSNAXIP1_N"/>
</dbReference>
<evidence type="ECO:0000259" key="9">
    <source>
        <dbReference type="Pfam" id="PF23726"/>
    </source>
</evidence>
<dbReference type="PANTHER" id="PTHR10644">
    <property type="entry name" value="DNA REPAIR/RNA PROCESSING CPSF FAMILY"/>
    <property type="match status" value="1"/>
</dbReference>